<gene>
    <name evidence="3" type="ORF">AWB90_13465</name>
</gene>
<dbReference type="InterPro" id="IPR038332">
    <property type="entry name" value="PPE_sf"/>
</dbReference>
<evidence type="ECO:0000259" key="2">
    <source>
        <dbReference type="Pfam" id="PF08237"/>
    </source>
</evidence>
<dbReference type="InterPro" id="IPR000084">
    <property type="entry name" value="PE-PGRS_N"/>
</dbReference>
<dbReference type="OrthoDB" id="4568361at2"/>
<dbReference type="Gene3D" id="3.40.50.1820">
    <property type="entry name" value="alpha/beta hydrolase"/>
    <property type="match status" value="1"/>
</dbReference>
<dbReference type="SUPFAM" id="SSF140459">
    <property type="entry name" value="PE/PPE dimer-like"/>
    <property type="match status" value="1"/>
</dbReference>
<accession>A0A1X2AAT1</accession>
<comment type="caution">
    <text evidence="3">The sequence shown here is derived from an EMBL/GenBank/DDBJ whole genome shotgun (WGS) entry which is preliminary data.</text>
</comment>
<dbReference type="InterPro" id="IPR029058">
    <property type="entry name" value="AB_hydrolase_fold"/>
</dbReference>
<dbReference type="AlphaFoldDB" id="A0A1X2AAT1"/>
<organism evidence="3 4">
    <name type="scientific">Mycobacterium paraense</name>
    <dbReference type="NCBI Taxonomy" id="767916"/>
    <lineage>
        <taxon>Bacteria</taxon>
        <taxon>Bacillati</taxon>
        <taxon>Actinomycetota</taxon>
        <taxon>Actinomycetes</taxon>
        <taxon>Mycobacteriales</taxon>
        <taxon>Mycobacteriaceae</taxon>
        <taxon>Mycobacterium</taxon>
        <taxon>Mycobacterium simiae complex</taxon>
    </lineage>
</organism>
<dbReference type="EMBL" id="LQPN01000044">
    <property type="protein sequence ID" value="ORW47193.1"/>
    <property type="molecule type" value="Genomic_DNA"/>
</dbReference>
<dbReference type="Pfam" id="PF00934">
    <property type="entry name" value="PE"/>
    <property type="match status" value="1"/>
</dbReference>
<evidence type="ECO:0000313" key="4">
    <source>
        <dbReference type="Proteomes" id="UP000193285"/>
    </source>
</evidence>
<feature type="domain" description="PE-PPE" evidence="2">
    <location>
        <begin position="175"/>
        <end position="402"/>
    </location>
</feature>
<evidence type="ECO:0000259" key="1">
    <source>
        <dbReference type="Pfam" id="PF00934"/>
    </source>
</evidence>
<sequence length="506" mass="52550">MSQLISTPETLASTAADVQTIGSAINAARAGAAGQTTGLVAAAEDEVSAAIANLFGAYGQQYQATLSRAATFHTEFTRALAAAASSYAQAEAANAALVAGISNEVTAPLRTLLGTTAMTGGASTGPSVLASMVTSPAGDPLYALIMGGTNNPQPDPFYVNSVYNAYIKPAFGSAIVQGLFTPEQFWPVTPNLGNMTFGQSVAKGVTLLNNAIYSTLNGQPNNSAVVFGYSQSATIATNEIRNLMAAGSPFSNTGQLSFVLIGDPNNPVGGILERFPGFYIPFLDVAFNGATPPNSPYPTSIYTLQYDGIADLPQYPLNLVSDLNAFMGYFFVHGSYPDLTATQVATAVQLPTSPDYTGSTKYYMLMSQNLPLLEPIRAIPYAGPPIADIFQPDLRVLVDLGYADYGQGANYANIPTPAGLLDIPNPFTVIPDLALGAVQGPYGAAVEIGVESGLLSPSYFPNTYPWVPSINPGLNISLGQSSTTLLSVLSGAAGNVLHLIPPPNFG</sequence>
<dbReference type="Proteomes" id="UP000193285">
    <property type="component" value="Unassembled WGS sequence"/>
</dbReference>
<dbReference type="SUPFAM" id="SSF53474">
    <property type="entry name" value="alpha/beta-Hydrolases"/>
    <property type="match status" value="1"/>
</dbReference>
<dbReference type="Pfam" id="PF08237">
    <property type="entry name" value="PE-PPE"/>
    <property type="match status" value="1"/>
</dbReference>
<proteinExistence type="predicted"/>
<dbReference type="RefSeq" id="WP_085245119.1">
    <property type="nucleotide sequence ID" value="NZ_LQPN01000044.1"/>
</dbReference>
<evidence type="ECO:0000313" key="3">
    <source>
        <dbReference type="EMBL" id="ORW47193.1"/>
    </source>
</evidence>
<dbReference type="InterPro" id="IPR013228">
    <property type="entry name" value="PE-PPE_C"/>
</dbReference>
<feature type="domain" description="PE" evidence="1">
    <location>
        <begin position="5"/>
        <end position="94"/>
    </location>
</feature>
<name>A0A1X2AAT1_9MYCO</name>
<protein>
    <submittedName>
        <fullName evidence="3">PE family protein</fullName>
    </submittedName>
</protein>
<reference evidence="3 4" key="1">
    <citation type="journal article" date="2015" name="Emerg. Microbes Infect.">
        <title>Characterization of 17 strains belonging to the Mycobacterium simiae complex and description of Mycobacterium paraense sp. nov.</title>
        <authorList>
            <person name="Fusco da Costa A.R."/>
            <person name="Fedrizzi T."/>
            <person name="Lopes M.L."/>
            <person name="Pecorari M."/>
            <person name="Oliveira da Costa W.L."/>
            <person name="Giacobazzi E."/>
            <person name="da Costa Bahia J.R."/>
            <person name="De Sanctis V."/>
            <person name="Batista Lima K.V."/>
            <person name="Bertorelli R."/>
            <person name="Grottola A."/>
            <person name="Fabio A."/>
            <person name="Mariottini A."/>
            <person name="Ferretti P."/>
            <person name="Di Leva F."/>
            <person name="Fregni Serpini G."/>
            <person name="Tagliazucchi S."/>
            <person name="Rumpianesi F."/>
            <person name="Jousson O."/>
            <person name="Segata N."/>
            <person name="Tortoli E."/>
        </authorList>
    </citation>
    <scope>NUCLEOTIDE SEQUENCE [LARGE SCALE GENOMIC DNA]</scope>
    <source>
        <strain evidence="3 4">IEC33</strain>
    </source>
</reference>
<dbReference type="Gene3D" id="1.10.287.850">
    <property type="entry name" value="HP0062-like domain"/>
    <property type="match status" value="1"/>
</dbReference>
<dbReference type="STRING" id="767916.AWB91_21560"/>